<evidence type="ECO:0000313" key="5">
    <source>
        <dbReference type="EMBL" id="KRO14939.1"/>
    </source>
</evidence>
<dbReference type="Pfam" id="PF03358">
    <property type="entry name" value="FMN_red"/>
    <property type="match status" value="1"/>
</dbReference>
<feature type="transmembrane region" description="Helical" evidence="3">
    <location>
        <begin position="199"/>
        <end position="221"/>
    </location>
</feature>
<dbReference type="InterPro" id="IPR051796">
    <property type="entry name" value="ISF_SsuE-like"/>
</dbReference>
<keyword evidence="2" id="KW-0288">FMN</keyword>
<gene>
    <name evidence="5" type="ORF">IV64_GL001785</name>
</gene>
<evidence type="ECO:0000313" key="6">
    <source>
        <dbReference type="Proteomes" id="UP000051783"/>
    </source>
</evidence>
<dbReference type="GO" id="GO:0016491">
    <property type="term" value="F:oxidoreductase activity"/>
    <property type="evidence" value="ECO:0007669"/>
    <property type="project" value="InterPro"/>
</dbReference>
<evidence type="ECO:0000256" key="2">
    <source>
        <dbReference type="ARBA" id="ARBA00022643"/>
    </source>
</evidence>
<proteinExistence type="predicted"/>
<feature type="transmembrane region" description="Helical" evidence="3">
    <location>
        <begin position="227"/>
        <end position="251"/>
    </location>
</feature>
<dbReference type="PATRIC" id="fig|942150.3.peg.1856"/>
<dbReference type="PANTHER" id="PTHR43278">
    <property type="entry name" value="NAD(P)H-DEPENDENT FMN-CONTAINING OXIDOREDUCTASE YWQN-RELATED"/>
    <property type="match status" value="1"/>
</dbReference>
<organism evidence="5 6">
    <name type="scientific">Lactiplantibacillus xiangfangensis</name>
    <dbReference type="NCBI Taxonomy" id="942150"/>
    <lineage>
        <taxon>Bacteria</taxon>
        <taxon>Bacillati</taxon>
        <taxon>Bacillota</taxon>
        <taxon>Bacilli</taxon>
        <taxon>Lactobacillales</taxon>
        <taxon>Lactobacillaceae</taxon>
        <taxon>Lactiplantibacillus</taxon>
    </lineage>
</organism>
<dbReference type="EMBL" id="JQCL01000001">
    <property type="protein sequence ID" value="KRO14939.1"/>
    <property type="molecule type" value="Genomic_DNA"/>
</dbReference>
<dbReference type="InterPro" id="IPR029039">
    <property type="entry name" value="Flavoprotein-like_sf"/>
</dbReference>
<keyword evidence="3" id="KW-0812">Transmembrane</keyword>
<feature type="domain" description="NADPH-dependent FMN reductase-like" evidence="4">
    <location>
        <begin position="3"/>
        <end position="105"/>
    </location>
</feature>
<keyword evidence="3" id="KW-0472">Membrane</keyword>
<keyword evidence="6" id="KW-1185">Reference proteome</keyword>
<protein>
    <submittedName>
        <fullName evidence="5">Integral membrane protein</fullName>
    </submittedName>
</protein>
<reference evidence="5 6" key="1">
    <citation type="journal article" date="2015" name="Genome Announc.">
        <title>Expanding the biotechnology potential of lactobacilli through comparative genomics of 213 strains and associated genera.</title>
        <authorList>
            <person name="Sun Z."/>
            <person name="Harris H.M."/>
            <person name="McCann A."/>
            <person name="Guo C."/>
            <person name="Argimon S."/>
            <person name="Zhang W."/>
            <person name="Yang X."/>
            <person name="Jeffery I.B."/>
            <person name="Cooney J.C."/>
            <person name="Kagawa T.F."/>
            <person name="Liu W."/>
            <person name="Song Y."/>
            <person name="Salvetti E."/>
            <person name="Wrobel A."/>
            <person name="Rasinkangas P."/>
            <person name="Parkhill J."/>
            <person name="Rea M.C."/>
            <person name="O'Sullivan O."/>
            <person name="Ritari J."/>
            <person name="Douillard F.P."/>
            <person name="Paul Ross R."/>
            <person name="Yang R."/>
            <person name="Briner A.E."/>
            <person name="Felis G.E."/>
            <person name="de Vos W.M."/>
            <person name="Barrangou R."/>
            <person name="Klaenhammer T.R."/>
            <person name="Caufield P.W."/>
            <person name="Cui Y."/>
            <person name="Zhang H."/>
            <person name="O'Toole P.W."/>
        </authorList>
    </citation>
    <scope>NUCLEOTIDE SEQUENCE [LARGE SCALE GENOMIC DNA]</scope>
    <source>
        <strain evidence="5 6">LMG 26013</strain>
    </source>
</reference>
<keyword evidence="1" id="KW-0285">Flavoprotein</keyword>
<comment type="caution">
    <text evidence="5">The sequence shown here is derived from an EMBL/GenBank/DDBJ whole genome shotgun (WGS) entry which is preliminary data.</text>
</comment>
<evidence type="ECO:0000256" key="3">
    <source>
        <dbReference type="SAM" id="Phobius"/>
    </source>
</evidence>
<dbReference type="STRING" id="942150.IV64_GL001785"/>
<sequence>MVVKVIGILGTHNPDGVTGQMLKAVLKGAATSAETELVNLNDYALVPDHDKLPNPELDQLAAKLQAADVWVLAAPTYLGGLSGVMKNFLDCFRSRIARYNAVGEAVPDQFKNKHYVTITDCYAGGVENYLTGVTDAAFKTMDKFLTMGGLIKLREIVITHTWGMQALTPKKQAEGERVGQKAAHKVERDDNTMKRYVELFFMIAVMALLTMGIEAGLGRLIPLTNFWTYYGAFVVIFYILLASILHFFTVVKHRRR</sequence>
<keyword evidence="3" id="KW-1133">Transmembrane helix</keyword>
<dbReference type="InterPro" id="IPR005025">
    <property type="entry name" value="FMN_Rdtase-like_dom"/>
</dbReference>
<name>A0A0R2MRV2_9LACO</name>
<accession>A0A0R2MRV2</accession>
<dbReference type="SUPFAM" id="SSF52218">
    <property type="entry name" value="Flavoproteins"/>
    <property type="match status" value="1"/>
</dbReference>
<dbReference type="Gene3D" id="3.40.50.360">
    <property type="match status" value="1"/>
</dbReference>
<evidence type="ECO:0000259" key="4">
    <source>
        <dbReference type="Pfam" id="PF03358"/>
    </source>
</evidence>
<dbReference type="AlphaFoldDB" id="A0A0R2MRV2"/>
<dbReference type="PANTHER" id="PTHR43278:SF2">
    <property type="entry name" value="IRON-SULFUR FLAVOPROTEIN"/>
    <property type="match status" value="1"/>
</dbReference>
<evidence type="ECO:0000256" key="1">
    <source>
        <dbReference type="ARBA" id="ARBA00022630"/>
    </source>
</evidence>
<dbReference type="Proteomes" id="UP000051783">
    <property type="component" value="Unassembled WGS sequence"/>
</dbReference>